<keyword evidence="3" id="KW-0378">Hydrolase</keyword>
<keyword evidence="3" id="KW-0540">Nuclease</keyword>
<evidence type="ECO:0000313" key="3">
    <source>
        <dbReference type="EMBL" id="QKF84585.1"/>
    </source>
</evidence>
<gene>
    <name evidence="3" type="ORF">CURT_1108</name>
</gene>
<evidence type="ECO:0000313" key="4">
    <source>
        <dbReference type="Proteomes" id="UP000509722"/>
    </source>
</evidence>
<dbReference type="SUPFAM" id="SSF54060">
    <property type="entry name" value="His-Me finger endonucleases"/>
    <property type="match status" value="1"/>
</dbReference>
<accession>A0AAE7EAI8</accession>
<dbReference type="InterPro" id="IPR003615">
    <property type="entry name" value="HNH_nuc"/>
</dbReference>
<protein>
    <submittedName>
        <fullName evidence="3">HNH endonuclease domain-containing protein</fullName>
    </submittedName>
</protein>
<dbReference type="Gene3D" id="3.90.75.20">
    <property type="match status" value="1"/>
</dbReference>
<feature type="region of interest" description="Disordered" evidence="1">
    <location>
        <begin position="1"/>
        <end position="36"/>
    </location>
</feature>
<keyword evidence="3" id="KW-0255">Endonuclease</keyword>
<evidence type="ECO:0000259" key="2">
    <source>
        <dbReference type="Pfam" id="PF13392"/>
    </source>
</evidence>
<sequence>MHRDKLGRFKKGNKPWNKGVKGAMKNNKTSFKKGNMPATTKPVGTIVLRTNIRRKNENYYYIKVANPNKWELLHRHIWEKEKGEIPKGYLVMFKDNDSLNVDISNLCLIKRSELVKLNSKFSNVDRKLIDTTLNVIKLKNEIRKREIKNEATK</sequence>
<organism evidence="3 4">
    <name type="scientific">Campylobacter ureolyticus</name>
    <dbReference type="NCBI Taxonomy" id="827"/>
    <lineage>
        <taxon>Bacteria</taxon>
        <taxon>Pseudomonadati</taxon>
        <taxon>Campylobacterota</taxon>
        <taxon>Epsilonproteobacteria</taxon>
        <taxon>Campylobacterales</taxon>
        <taxon>Campylobacteraceae</taxon>
        <taxon>Campylobacter</taxon>
    </lineage>
</organism>
<proteinExistence type="predicted"/>
<dbReference type="Pfam" id="PF13392">
    <property type="entry name" value="HNH_3"/>
    <property type="match status" value="1"/>
</dbReference>
<dbReference type="EMBL" id="CP053832">
    <property type="protein sequence ID" value="QKF84585.1"/>
    <property type="molecule type" value="Genomic_DNA"/>
</dbReference>
<evidence type="ECO:0000256" key="1">
    <source>
        <dbReference type="SAM" id="MobiDB-lite"/>
    </source>
</evidence>
<dbReference type="RefSeq" id="WP_018713784.1">
    <property type="nucleotide sequence ID" value="NZ_CP053832.1"/>
</dbReference>
<reference evidence="3 4" key="1">
    <citation type="submission" date="2020-05" db="EMBL/GenBank/DDBJ databases">
        <title>Complete genome sequencing of Campylobacter and Arcobacter type strains.</title>
        <authorList>
            <person name="Miller W.G."/>
            <person name="Yee E."/>
        </authorList>
    </citation>
    <scope>NUCLEOTIDE SEQUENCE [LARGE SCALE GENOMIC DNA]</scope>
    <source>
        <strain evidence="3 4">LMG 6451</strain>
    </source>
</reference>
<dbReference type="Proteomes" id="UP000509722">
    <property type="component" value="Chromosome"/>
</dbReference>
<dbReference type="GeneID" id="77176014"/>
<dbReference type="AlphaFoldDB" id="A0AAE7EAI8"/>
<dbReference type="GO" id="GO:0004519">
    <property type="term" value="F:endonuclease activity"/>
    <property type="evidence" value="ECO:0007669"/>
    <property type="project" value="UniProtKB-KW"/>
</dbReference>
<dbReference type="InterPro" id="IPR044925">
    <property type="entry name" value="His-Me_finger_sf"/>
</dbReference>
<feature type="domain" description="HNH nuclease" evidence="2">
    <location>
        <begin position="72"/>
        <end position="114"/>
    </location>
</feature>
<name>A0AAE7EAI8_9BACT</name>